<dbReference type="EMBL" id="ML738587">
    <property type="protein sequence ID" value="KAE8168039.1"/>
    <property type="molecule type" value="Genomic_DNA"/>
</dbReference>
<dbReference type="Proteomes" id="UP000326950">
    <property type="component" value="Unassembled WGS sequence"/>
</dbReference>
<protein>
    <submittedName>
        <fullName evidence="2">Uncharacterized protein</fullName>
    </submittedName>
</protein>
<keyword evidence="1" id="KW-1133">Transmembrane helix</keyword>
<dbReference type="OrthoDB" id="4418323at2759"/>
<dbReference type="AlphaFoldDB" id="A0A5N6VB00"/>
<evidence type="ECO:0000256" key="1">
    <source>
        <dbReference type="SAM" id="Phobius"/>
    </source>
</evidence>
<organism evidence="2 3">
    <name type="scientific">Aspergillus tamarii</name>
    <dbReference type="NCBI Taxonomy" id="41984"/>
    <lineage>
        <taxon>Eukaryota</taxon>
        <taxon>Fungi</taxon>
        <taxon>Dikarya</taxon>
        <taxon>Ascomycota</taxon>
        <taxon>Pezizomycotina</taxon>
        <taxon>Eurotiomycetes</taxon>
        <taxon>Eurotiomycetidae</taxon>
        <taxon>Eurotiales</taxon>
        <taxon>Aspergillaceae</taxon>
        <taxon>Aspergillus</taxon>
        <taxon>Aspergillus subgen. Circumdati</taxon>
    </lineage>
</organism>
<reference evidence="2 3" key="1">
    <citation type="submission" date="2019-04" db="EMBL/GenBank/DDBJ databases">
        <title>Friends and foes A comparative genomics study of 23 Aspergillus species from section Flavi.</title>
        <authorList>
            <consortium name="DOE Joint Genome Institute"/>
            <person name="Kjaerbolling I."/>
            <person name="Vesth T."/>
            <person name="Frisvad J.C."/>
            <person name="Nybo J.L."/>
            <person name="Theobald S."/>
            <person name="Kildgaard S."/>
            <person name="Isbrandt T."/>
            <person name="Kuo A."/>
            <person name="Sato A."/>
            <person name="Lyhne E.K."/>
            <person name="Kogle M.E."/>
            <person name="Wiebenga A."/>
            <person name="Kun R.S."/>
            <person name="Lubbers R.J."/>
            <person name="Makela M.R."/>
            <person name="Barry K."/>
            <person name="Chovatia M."/>
            <person name="Clum A."/>
            <person name="Daum C."/>
            <person name="Haridas S."/>
            <person name="He G."/>
            <person name="LaButti K."/>
            <person name="Lipzen A."/>
            <person name="Mondo S."/>
            <person name="Riley R."/>
            <person name="Salamov A."/>
            <person name="Simmons B.A."/>
            <person name="Magnuson J.K."/>
            <person name="Henrissat B."/>
            <person name="Mortensen U.H."/>
            <person name="Larsen T.O."/>
            <person name="Devries R.P."/>
            <person name="Grigoriev I.V."/>
            <person name="Machida M."/>
            <person name="Baker S.E."/>
            <person name="Andersen M.R."/>
        </authorList>
    </citation>
    <scope>NUCLEOTIDE SEQUENCE [LARGE SCALE GENOMIC DNA]</scope>
    <source>
        <strain evidence="2 3">CBS 117626</strain>
    </source>
</reference>
<sequence length="98" mass="10791">MCSPSFRTISIDYLTHRITTLLNYIMKLVSVLLFTAVALGASPKYFEASWGSAYEDAPVISCQDRPGLRCNPSIGLDCCPLLDCTADCPGCWGYCRKN</sequence>
<keyword evidence="1" id="KW-0472">Membrane</keyword>
<name>A0A5N6VB00_ASPTM</name>
<evidence type="ECO:0000313" key="2">
    <source>
        <dbReference type="EMBL" id="KAE8168039.1"/>
    </source>
</evidence>
<feature type="transmembrane region" description="Helical" evidence="1">
    <location>
        <begin position="21"/>
        <end position="41"/>
    </location>
</feature>
<keyword evidence="3" id="KW-1185">Reference proteome</keyword>
<accession>A0A5N6VB00</accession>
<proteinExistence type="predicted"/>
<evidence type="ECO:0000313" key="3">
    <source>
        <dbReference type="Proteomes" id="UP000326950"/>
    </source>
</evidence>
<keyword evidence="1" id="KW-0812">Transmembrane</keyword>
<gene>
    <name evidence="2" type="ORF">BDV40DRAFT_252293</name>
</gene>